<dbReference type="CDD" id="cd06503">
    <property type="entry name" value="ATP-synt_Fo_b"/>
    <property type="match status" value="1"/>
</dbReference>
<keyword evidence="9 13" id="KW-0472">Membrane</keyword>
<keyword evidence="16" id="KW-1185">Reference proteome</keyword>
<keyword evidence="6 13" id="KW-0375">Hydrogen ion transport</keyword>
<evidence type="ECO:0000256" key="8">
    <source>
        <dbReference type="ARBA" id="ARBA00023065"/>
    </source>
</evidence>
<evidence type="ECO:0000256" key="4">
    <source>
        <dbReference type="ARBA" id="ARBA00022547"/>
    </source>
</evidence>
<name>A0A544QTH5_9FIRM</name>
<comment type="subcellular location">
    <subcellularLocation>
        <location evidence="13">Cell membrane</location>
        <topology evidence="13">Single-pass membrane protein</topology>
    </subcellularLocation>
    <subcellularLocation>
        <location evidence="12">Endomembrane system</location>
        <topology evidence="12">Single-pass membrane protein</topology>
    </subcellularLocation>
</comment>
<dbReference type="GO" id="GO:0046933">
    <property type="term" value="F:proton-transporting ATP synthase activity, rotational mechanism"/>
    <property type="evidence" value="ECO:0007669"/>
    <property type="project" value="UniProtKB-UniRule"/>
</dbReference>
<dbReference type="GO" id="GO:0046961">
    <property type="term" value="F:proton-transporting ATPase activity, rotational mechanism"/>
    <property type="evidence" value="ECO:0007669"/>
    <property type="project" value="TreeGrafter"/>
</dbReference>
<gene>
    <name evidence="13 15" type="primary">atpF</name>
    <name evidence="15" type="ORF">EXD82_08790</name>
</gene>
<evidence type="ECO:0000256" key="9">
    <source>
        <dbReference type="ARBA" id="ARBA00023136"/>
    </source>
</evidence>
<dbReference type="InterPro" id="IPR005864">
    <property type="entry name" value="ATP_synth_F0_bsu_bac"/>
</dbReference>
<reference evidence="15 16" key="1">
    <citation type="submission" date="2019-02" db="EMBL/GenBank/DDBJ databases">
        <title>Peptostreptococcaceae bacterium ZHW00191 nov., a new bacterium isolated from the human gut.</title>
        <authorList>
            <person name="Zhou H.-W."/>
            <person name="Chen X.-J."/>
        </authorList>
    </citation>
    <scope>NUCLEOTIDE SEQUENCE [LARGE SCALE GENOMIC DNA]</scope>
    <source>
        <strain evidence="15 16">ZHW00191</strain>
    </source>
</reference>
<comment type="function">
    <text evidence="13">Component of the F(0) channel, it forms part of the peripheral stalk, linking F(1) to F(0).</text>
</comment>
<keyword evidence="7 13" id="KW-1133">Transmembrane helix</keyword>
<dbReference type="NCBIfam" id="TIGR01144">
    <property type="entry name" value="ATP_synt_b"/>
    <property type="match status" value="1"/>
</dbReference>
<keyword evidence="3 13" id="KW-1003">Cell membrane</keyword>
<keyword evidence="10 13" id="KW-0066">ATP synthesis</keyword>
<evidence type="ECO:0000256" key="6">
    <source>
        <dbReference type="ARBA" id="ARBA00022781"/>
    </source>
</evidence>
<evidence type="ECO:0000256" key="3">
    <source>
        <dbReference type="ARBA" id="ARBA00022475"/>
    </source>
</evidence>
<dbReference type="Proteomes" id="UP000317863">
    <property type="component" value="Unassembled WGS sequence"/>
</dbReference>
<dbReference type="AlphaFoldDB" id="A0A544QTH5"/>
<dbReference type="OrthoDB" id="9795863at2"/>
<dbReference type="GO" id="GO:0005886">
    <property type="term" value="C:plasma membrane"/>
    <property type="evidence" value="ECO:0007669"/>
    <property type="project" value="UniProtKB-SubCell"/>
</dbReference>
<keyword evidence="5 13" id="KW-0812">Transmembrane</keyword>
<dbReference type="InterPro" id="IPR050059">
    <property type="entry name" value="ATP_synthase_B_chain"/>
</dbReference>
<evidence type="ECO:0000313" key="15">
    <source>
        <dbReference type="EMBL" id="TQQ83984.1"/>
    </source>
</evidence>
<dbReference type="GO" id="GO:0045259">
    <property type="term" value="C:proton-transporting ATP synthase complex"/>
    <property type="evidence" value="ECO:0007669"/>
    <property type="project" value="UniProtKB-KW"/>
</dbReference>
<proteinExistence type="inferred from homology"/>
<comment type="caution">
    <text evidence="15">The sequence shown here is derived from an EMBL/GenBank/DDBJ whole genome shotgun (WGS) entry which is preliminary data.</text>
</comment>
<evidence type="ECO:0000256" key="13">
    <source>
        <dbReference type="HAMAP-Rule" id="MF_01398"/>
    </source>
</evidence>
<organism evidence="15 16">
    <name type="scientific">Peptacetobacter hominis</name>
    <dbReference type="NCBI Taxonomy" id="2743610"/>
    <lineage>
        <taxon>Bacteria</taxon>
        <taxon>Bacillati</taxon>
        <taxon>Bacillota</taxon>
        <taxon>Clostridia</taxon>
        <taxon>Peptostreptococcales</taxon>
        <taxon>Peptostreptococcaceae</taxon>
        <taxon>Peptacetobacter</taxon>
    </lineage>
</organism>
<dbReference type="GO" id="GO:0012505">
    <property type="term" value="C:endomembrane system"/>
    <property type="evidence" value="ECO:0007669"/>
    <property type="project" value="UniProtKB-SubCell"/>
</dbReference>
<keyword evidence="8 13" id="KW-0406">Ion transport</keyword>
<feature type="transmembrane region" description="Helical" evidence="13">
    <location>
        <begin position="13"/>
        <end position="32"/>
    </location>
</feature>
<evidence type="ECO:0000256" key="5">
    <source>
        <dbReference type="ARBA" id="ARBA00022692"/>
    </source>
</evidence>
<comment type="function">
    <text evidence="11 13">F(1)F(0) ATP synthase produces ATP from ADP in the presence of a proton or sodium gradient. F-type ATPases consist of two structural domains, F(1) containing the extramembraneous catalytic core and F(0) containing the membrane proton channel, linked together by a central stalk and a peripheral stalk. During catalysis, ATP synthesis in the catalytic domain of F(1) is coupled via a rotary mechanism of the central stalk subunits to proton translocation.</text>
</comment>
<comment type="subunit">
    <text evidence="13">F-type ATPases have 2 components, F(1) - the catalytic core - and F(0) - the membrane proton channel. F(1) has five subunits: alpha(3), beta(3), gamma(1), delta(1), epsilon(1). F(0) has three main subunits: a(1), b(2) and c(10-14). The alpha and beta chains form an alternating ring which encloses part of the gamma chain. F(1) is attached to F(0) by a central stalk formed by the gamma and epsilon chains, while a peripheral stalk is formed by the delta and b chains.</text>
</comment>
<evidence type="ECO:0000256" key="14">
    <source>
        <dbReference type="RuleBase" id="RU003848"/>
    </source>
</evidence>
<comment type="similarity">
    <text evidence="1 13 14">Belongs to the ATPase B chain family.</text>
</comment>
<keyword evidence="4 13" id="KW-0138">CF(0)</keyword>
<evidence type="ECO:0000313" key="16">
    <source>
        <dbReference type="Proteomes" id="UP000317863"/>
    </source>
</evidence>
<evidence type="ECO:0000256" key="11">
    <source>
        <dbReference type="ARBA" id="ARBA00025198"/>
    </source>
</evidence>
<dbReference type="EMBL" id="SGJB01000018">
    <property type="protein sequence ID" value="TQQ83984.1"/>
    <property type="molecule type" value="Genomic_DNA"/>
</dbReference>
<dbReference type="RefSeq" id="WP_142536544.1">
    <property type="nucleotide sequence ID" value="NZ_SGJB01000018.1"/>
</dbReference>
<evidence type="ECO:0000256" key="10">
    <source>
        <dbReference type="ARBA" id="ARBA00023310"/>
    </source>
</evidence>
<dbReference type="PANTHER" id="PTHR33445:SF1">
    <property type="entry name" value="ATP SYNTHASE SUBUNIT B"/>
    <property type="match status" value="1"/>
</dbReference>
<accession>A0A544QTH5</accession>
<evidence type="ECO:0000256" key="2">
    <source>
        <dbReference type="ARBA" id="ARBA00022448"/>
    </source>
</evidence>
<evidence type="ECO:0000256" key="12">
    <source>
        <dbReference type="ARBA" id="ARBA00037847"/>
    </source>
</evidence>
<dbReference type="Pfam" id="PF00430">
    <property type="entry name" value="ATP-synt_B"/>
    <property type="match status" value="1"/>
</dbReference>
<dbReference type="PANTHER" id="PTHR33445">
    <property type="entry name" value="ATP SYNTHASE SUBUNIT B', CHLOROPLASTIC"/>
    <property type="match status" value="1"/>
</dbReference>
<evidence type="ECO:0000256" key="1">
    <source>
        <dbReference type="ARBA" id="ARBA00005513"/>
    </source>
</evidence>
<sequence length="166" mass="19209">MELKPLVGLTWEYFFQIVNTIVIFLILKYLLFKPVLKIIKEREEDIANEIREGERMKAEGAAYKAEYEEKIGGAEEEGRKIIETAVARAKEKSDMIIDDAKKDAELISQRAMREIEEEKIRSMNEMKGEMSNLVILAASKVLEDEIDEEKHRELIKDFIDRTGDAV</sequence>
<evidence type="ECO:0000256" key="7">
    <source>
        <dbReference type="ARBA" id="ARBA00022989"/>
    </source>
</evidence>
<dbReference type="InterPro" id="IPR002146">
    <property type="entry name" value="ATP_synth_b/b'su_bac/chlpt"/>
</dbReference>
<keyword evidence="2 13" id="KW-0813">Transport</keyword>
<dbReference type="HAMAP" id="MF_01398">
    <property type="entry name" value="ATP_synth_b_bprime"/>
    <property type="match status" value="1"/>
</dbReference>
<protein>
    <recommendedName>
        <fullName evidence="13">ATP synthase subunit b</fullName>
    </recommendedName>
    <alternativeName>
        <fullName evidence="13">ATP synthase F(0) sector subunit b</fullName>
    </alternativeName>
    <alternativeName>
        <fullName evidence="13">ATPase subunit I</fullName>
    </alternativeName>
    <alternativeName>
        <fullName evidence="13">F-type ATPase subunit b</fullName>
        <shortName evidence="13">F-ATPase subunit b</shortName>
    </alternativeName>
</protein>